<dbReference type="Pfam" id="PF00936">
    <property type="entry name" value="BMC"/>
    <property type="match status" value="2"/>
</dbReference>
<dbReference type="PANTHER" id="PTHR33941">
    <property type="entry name" value="PROPANEDIOL UTILIZATION PROTEIN PDUA"/>
    <property type="match status" value="1"/>
</dbReference>
<dbReference type="SUPFAM" id="SSF143414">
    <property type="entry name" value="CcmK-like"/>
    <property type="match status" value="2"/>
</dbReference>
<dbReference type="CDD" id="cd07054">
    <property type="entry name" value="BMC_PduT_repeat2"/>
    <property type="match status" value="1"/>
</dbReference>
<evidence type="ECO:0000313" key="2">
    <source>
        <dbReference type="EMBL" id="VAW31178.1"/>
    </source>
</evidence>
<protein>
    <recommendedName>
        <fullName evidence="1">BMC domain-containing protein</fullName>
    </recommendedName>
</protein>
<dbReference type="GO" id="GO:0031469">
    <property type="term" value="C:bacterial microcompartment"/>
    <property type="evidence" value="ECO:0007669"/>
    <property type="project" value="InterPro"/>
</dbReference>
<accession>A0A3B0UKC7</accession>
<dbReference type="InterPro" id="IPR044872">
    <property type="entry name" value="CcmK/CsoS1_BMC"/>
</dbReference>
<dbReference type="PIRSF" id="PIRSF034834">
    <property type="entry name" value="PduT"/>
    <property type="match status" value="1"/>
</dbReference>
<feature type="domain" description="BMC" evidence="1">
    <location>
        <begin position="5"/>
        <end position="87"/>
    </location>
</feature>
<dbReference type="PROSITE" id="PS51930">
    <property type="entry name" value="BMC_2"/>
    <property type="match status" value="2"/>
</dbReference>
<proteinExistence type="predicted"/>
<dbReference type="InterPro" id="IPR011238">
    <property type="entry name" value="Micro_shell_prot_PduT"/>
</dbReference>
<dbReference type="InterPro" id="IPR037233">
    <property type="entry name" value="CcmK-like_sf"/>
</dbReference>
<dbReference type="EMBL" id="UOEU01000174">
    <property type="protein sequence ID" value="VAW31178.1"/>
    <property type="molecule type" value="Genomic_DNA"/>
</dbReference>
<dbReference type="SMART" id="SM00877">
    <property type="entry name" value="BMC"/>
    <property type="match status" value="2"/>
</dbReference>
<dbReference type="CDD" id="cd07053">
    <property type="entry name" value="BMC_PduT_repeat1"/>
    <property type="match status" value="1"/>
</dbReference>
<gene>
    <name evidence="2" type="ORF">MNBD_CHLOROFLEXI01-2409</name>
</gene>
<dbReference type="PANTHER" id="PTHR33941:SF11">
    <property type="entry name" value="BACTERIAL MICROCOMPARTMENT SHELL PROTEIN PDUJ"/>
    <property type="match status" value="1"/>
</dbReference>
<dbReference type="AlphaFoldDB" id="A0A3B0UKC7"/>
<feature type="domain" description="BMC" evidence="1">
    <location>
        <begin position="97"/>
        <end position="181"/>
    </location>
</feature>
<name>A0A3B0UKC7_9ZZZZ</name>
<dbReference type="InterPro" id="IPR000249">
    <property type="entry name" value="BMC_dom"/>
</dbReference>
<dbReference type="Gene3D" id="3.30.70.1710">
    <property type="match status" value="2"/>
</dbReference>
<organism evidence="2">
    <name type="scientific">hydrothermal vent metagenome</name>
    <dbReference type="NCBI Taxonomy" id="652676"/>
    <lineage>
        <taxon>unclassified sequences</taxon>
        <taxon>metagenomes</taxon>
        <taxon>ecological metagenomes</taxon>
    </lineage>
</organism>
<dbReference type="InterPro" id="IPR050575">
    <property type="entry name" value="BMC_shell"/>
</dbReference>
<sequence>MNYPSIALLEFSSIAAGIEAGDAMVKRAPVSQILAGTVQPGHYLVLVSGDVASVEEAFAAGKEVGQAALRDTLFLPNVHPNVVTALSGKRQVAMEDALGIVETTTVASSILAADAGVKGADVALLQLRLADGLGGKGLVYFHGLVADVETAVSLSSSIVQQQLVRQMVIPQLHAEMWENVNRNGRFGDHFDWEAA</sequence>
<reference evidence="2" key="1">
    <citation type="submission" date="2018-06" db="EMBL/GenBank/DDBJ databases">
        <authorList>
            <person name="Zhirakovskaya E."/>
        </authorList>
    </citation>
    <scope>NUCLEOTIDE SEQUENCE</scope>
</reference>
<evidence type="ECO:0000259" key="1">
    <source>
        <dbReference type="PROSITE" id="PS51930"/>
    </source>
</evidence>